<sequence>MSPRNFVILAGATAVSLVLAIGAVVSRDVPVTAQPAATAFLPGLIDRVNEVRTVRITGPDARTITVVADEKGWKLQEKGGYPVKAEEVRKLVLGLAGLQLVEAKTAQSDRLKRLELEDPAGGKDAKSRAVELLDKDGKPVAAAVVGKSKPGLYGSGRSGVYVRRAGEPQAWLAAGSLQLPGDGLDLVEREVIDLPMGKIARVTLGVDSPNPIRIHRPDTDTLPYTVEATAPEGREIDRDKVEQVAGSLGLLTLQDVKPAAELALPPNARHSRYETFDGLAVDVTEARIGEGDAAERWVTLAVSALDPAAAPPPAVAPAGTEAKPAGDAAKPAEKPAAERAAELDARVHGWAYKVSPYVGDRLGADLDALLADKQGSS</sequence>
<feature type="compositionally biased region" description="Low complexity" evidence="1">
    <location>
        <begin position="316"/>
        <end position="329"/>
    </location>
</feature>
<organism evidence="3 4">
    <name type="scientific">Benzoatithermus flavus</name>
    <dbReference type="NCBI Taxonomy" id="3108223"/>
    <lineage>
        <taxon>Bacteria</taxon>
        <taxon>Pseudomonadati</taxon>
        <taxon>Pseudomonadota</taxon>
        <taxon>Alphaproteobacteria</taxon>
        <taxon>Geminicoccales</taxon>
        <taxon>Geminicoccaceae</taxon>
        <taxon>Benzoatithermus</taxon>
    </lineage>
</organism>
<reference evidence="3 4" key="1">
    <citation type="submission" date="2024-01" db="EMBL/GenBank/DDBJ databases">
        <title>Multi-omics insights into the function and evolution of sodium benzoate biodegradation pathways in Benzoatithermus flavus gen. nov., sp. nov. from hot spring.</title>
        <authorList>
            <person name="Hu C.-J."/>
            <person name="Li W.-J."/>
        </authorList>
    </citation>
    <scope>NUCLEOTIDE SEQUENCE [LARGE SCALE GENOMIC DNA]</scope>
    <source>
        <strain evidence="3 4">SYSU G07066</strain>
    </source>
</reference>
<feature type="domain" description="DUF4340" evidence="2">
    <location>
        <begin position="73"/>
        <end position="261"/>
    </location>
</feature>
<dbReference type="RefSeq" id="WP_418161454.1">
    <property type="nucleotide sequence ID" value="NZ_JBBLZC010000030.1"/>
</dbReference>
<dbReference type="Pfam" id="PF14238">
    <property type="entry name" value="DUF4340"/>
    <property type="match status" value="1"/>
</dbReference>
<protein>
    <submittedName>
        <fullName evidence="3">DUF4340 domain-containing protein</fullName>
    </submittedName>
</protein>
<comment type="caution">
    <text evidence="3">The sequence shown here is derived from an EMBL/GenBank/DDBJ whole genome shotgun (WGS) entry which is preliminary data.</text>
</comment>
<dbReference type="InterPro" id="IPR025641">
    <property type="entry name" value="DUF4340"/>
</dbReference>
<evidence type="ECO:0000259" key="2">
    <source>
        <dbReference type="Pfam" id="PF14238"/>
    </source>
</evidence>
<gene>
    <name evidence="3" type="ORF">U1T56_20820</name>
</gene>
<feature type="region of interest" description="Disordered" evidence="1">
    <location>
        <begin position="308"/>
        <end position="340"/>
    </location>
</feature>
<dbReference type="Proteomes" id="UP001375743">
    <property type="component" value="Unassembled WGS sequence"/>
</dbReference>
<evidence type="ECO:0000256" key="1">
    <source>
        <dbReference type="SAM" id="MobiDB-lite"/>
    </source>
</evidence>
<feature type="compositionally biased region" description="Basic and acidic residues" evidence="1">
    <location>
        <begin position="330"/>
        <end position="340"/>
    </location>
</feature>
<keyword evidence="4" id="KW-1185">Reference proteome</keyword>
<evidence type="ECO:0000313" key="4">
    <source>
        <dbReference type="Proteomes" id="UP001375743"/>
    </source>
</evidence>
<evidence type="ECO:0000313" key="3">
    <source>
        <dbReference type="EMBL" id="MEK0085604.1"/>
    </source>
</evidence>
<name>A0ABU8XZ35_9PROT</name>
<dbReference type="EMBL" id="JBBLZC010000030">
    <property type="protein sequence ID" value="MEK0085604.1"/>
    <property type="molecule type" value="Genomic_DNA"/>
</dbReference>
<proteinExistence type="predicted"/>
<accession>A0ABU8XZ35</accession>